<dbReference type="AlphaFoldDB" id="A0A934I467"/>
<gene>
    <name evidence="2" type="ORF">I6U51_23870</name>
</gene>
<proteinExistence type="predicted"/>
<dbReference type="RefSeq" id="WP_211145052.1">
    <property type="nucleotide sequence ID" value="NZ_JAEEGB010000051.1"/>
</dbReference>
<evidence type="ECO:0000256" key="1">
    <source>
        <dbReference type="SAM" id="Phobius"/>
    </source>
</evidence>
<accession>A0A934I467</accession>
<comment type="caution">
    <text evidence="2">The sequence shown here is derived from an EMBL/GenBank/DDBJ whole genome shotgun (WGS) entry which is preliminary data.</text>
</comment>
<dbReference type="EMBL" id="JAEEGB010000051">
    <property type="protein sequence ID" value="MBI6875710.1"/>
    <property type="molecule type" value="Genomic_DNA"/>
</dbReference>
<organism evidence="2 3">
    <name type="scientific">Clostridium aciditolerans</name>
    <dbReference type="NCBI Taxonomy" id="339861"/>
    <lineage>
        <taxon>Bacteria</taxon>
        <taxon>Bacillati</taxon>
        <taxon>Bacillota</taxon>
        <taxon>Clostridia</taxon>
        <taxon>Eubacteriales</taxon>
        <taxon>Clostridiaceae</taxon>
        <taxon>Clostridium</taxon>
    </lineage>
</organism>
<sequence length="103" mass="11772">MKKKGTVIIVISIVFIVFNIGFDIFTHSTVERVIRTDLFFQGYFVKAFKTEISERAIPDSQYGTMYICRNPAIGPDSYDVDSKYQYFGKLKYWYINPSGTGGG</sequence>
<evidence type="ECO:0000313" key="2">
    <source>
        <dbReference type="EMBL" id="MBI6875710.1"/>
    </source>
</evidence>
<dbReference type="Proteomes" id="UP000622687">
    <property type="component" value="Unassembled WGS sequence"/>
</dbReference>
<feature type="transmembrane region" description="Helical" evidence="1">
    <location>
        <begin position="6"/>
        <end position="25"/>
    </location>
</feature>
<reference evidence="2" key="1">
    <citation type="submission" date="2020-12" db="EMBL/GenBank/DDBJ databases">
        <title>Clostridium thailandense sp. nov., a novel acetogenic bacterium isolated from peat land soil in Thailand.</title>
        <authorList>
            <person name="Chaikitkaew S."/>
            <person name="Birkeland N.K."/>
        </authorList>
    </citation>
    <scope>NUCLEOTIDE SEQUENCE</scope>
    <source>
        <strain evidence="2">DSM 17425</strain>
    </source>
</reference>
<evidence type="ECO:0000313" key="3">
    <source>
        <dbReference type="Proteomes" id="UP000622687"/>
    </source>
</evidence>
<keyword evidence="1" id="KW-0472">Membrane</keyword>
<keyword evidence="3" id="KW-1185">Reference proteome</keyword>
<keyword evidence="1" id="KW-1133">Transmembrane helix</keyword>
<name>A0A934I467_9CLOT</name>
<keyword evidence="1" id="KW-0812">Transmembrane</keyword>
<protein>
    <submittedName>
        <fullName evidence="2">Uncharacterized protein</fullName>
    </submittedName>
</protein>